<dbReference type="AlphaFoldDB" id="A0A3R9MVA3"/>
<gene>
    <name evidence="2" type="ORF">EI291_00615</name>
</gene>
<organism evidence="2 3">
    <name type="scientific">Hymenobacter rigui</name>
    <dbReference type="NCBI Taxonomy" id="334424"/>
    <lineage>
        <taxon>Bacteria</taxon>
        <taxon>Pseudomonadati</taxon>
        <taxon>Bacteroidota</taxon>
        <taxon>Cytophagia</taxon>
        <taxon>Cytophagales</taxon>
        <taxon>Hymenobacteraceae</taxon>
        <taxon>Hymenobacter</taxon>
    </lineage>
</organism>
<protein>
    <submittedName>
        <fullName evidence="2">Uncharacterized protein</fullName>
    </submittedName>
</protein>
<feature type="transmembrane region" description="Helical" evidence="1">
    <location>
        <begin position="150"/>
        <end position="170"/>
    </location>
</feature>
<keyword evidence="3" id="KW-1185">Reference proteome</keyword>
<dbReference type="EMBL" id="RWIT01000001">
    <property type="protein sequence ID" value="RSK50856.1"/>
    <property type="molecule type" value="Genomic_DNA"/>
</dbReference>
<evidence type="ECO:0000256" key="1">
    <source>
        <dbReference type="SAM" id="Phobius"/>
    </source>
</evidence>
<reference evidence="2 3" key="1">
    <citation type="submission" date="2018-12" db="EMBL/GenBank/DDBJ databases">
        <authorList>
            <person name="Feng G."/>
            <person name="Zhu H."/>
        </authorList>
    </citation>
    <scope>NUCLEOTIDE SEQUENCE [LARGE SCALE GENOMIC DNA]</scope>
    <source>
        <strain evidence="2 3">KCTC 12533</strain>
    </source>
</reference>
<accession>A0A3R9MVA3</accession>
<feature type="transmembrane region" description="Helical" evidence="1">
    <location>
        <begin position="126"/>
        <end position="144"/>
    </location>
</feature>
<keyword evidence="1" id="KW-0812">Transmembrane</keyword>
<keyword evidence="1" id="KW-1133">Transmembrane helix</keyword>
<evidence type="ECO:0000313" key="3">
    <source>
        <dbReference type="Proteomes" id="UP000273500"/>
    </source>
</evidence>
<feature type="transmembrane region" description="Helical" evidence="1">
    <location>
        <begin position="46"/>
        <end position="69"/>
    </location>
</feature>
<dbReference type="Proteomes" id="UP000273500">
    <property type="component" value="Unassembled WGS sequence"/>
</dbReference>
<proteinExistence type="predicted"/>
<feature type="transmembrane region" description="Helical" evidence="1">
    <location>
        <begin position="75"/>
        <end position="94"/>
    </location>
</feature>
<name>A0A3R9MVA3_9BACT</name>
<comment type="caution">
    <text evidence="2">The sequence shown here is derived from an EMBL/GenBank/DDBJ whole genome shotgun (WGS) entry which is preliminary data.</text>
</comment>
<sequence>MDFQELQRSWQQQTAPAASTPEVGTSASGLLAETQRLHRLGQRRNWLASVLIGSALLIELAVPVLTGHLRTPVQYAGVVLLTLTLVGYVALMWWGTTLRRAARPDLDSRAYLQAALRTFRFRRTTLLWLAIPYALGFGAGIWLLNKDRLMYAPVWQPVLGMVLLVGAALWGRQVALRRHEQQFGETERQLLHWQQALELKG</sequence>
<evidence type="ECO:0000313" key="2">
    <source>
        <dbReference type="EMBL" id="RSK50856.1"/>
    </source>
</evidence>
<dbReference type="RefSeq" id="WP_125417333.1">
    <property type="nucleotide sequence ID" value="NZ_RWIT01000001.1"/>
</dbReference>
<keyword evidence="1" id="KW-0472">Membrane</keyword>